<keyword evidence="1" id="KW-0812">Transmembrane</keyword>
<evidence type="ECO:0000256" key="1">
    <source>
        <dbReference type="SAM" id="Phobius"/>
    </source>
</evidence>
<evidence type="ECO:0000313" key="4">
    <source>
        <dbReference type="Proteomes" id="UP000198242"/>
    </source>
</evidence>
<accession>A0A1C4ZMT7</accession>
<name>A0A1C4ZMT7_MICVI</name>
<reference evidence="4" key="1">
    <citation type="submission" date="2016-06" db="EMBL/GenBank/DDBJ databases">
        <authorList>
            <person name="Varghese N."/>
            <person name="Submissions Spin"/>
        </authorList>
    </citation>
    <scope>NUCLEOTIDE SEQUENCE [LARGE SCALE GENOMIC DNA]</scope>
    <source>
        <strain evidence="4">DSM 43909</strain>
    </source>
</reference>
<feature type="transmembrane region" description="Helical" evidence="1">
    <location>
        <begin position="207"/>
        <end position="227"/>
    </location>
</feature>
<dbReference type="Proteomes" id="UP000198242">
    <property type="component" value="Chromosome I"/>
</dbReference>
<organism evidence="3 4">
    <name type="scientific">Micromonospora viridifaciens</name>
    <dbReference type="NCBI Taxonomy" id="1881"/>
    <lineage>
        <taxon>Bacteria</taxon>
        <taxon>Bacillati</taxon>
        <taxon>Actinomycetota</taxon>
        <taxon>Actinomycetes</taxon>
        <taxon>Micromonosporales</taxon>
        <taxon>Micromonosporaceae</taxon>
        <taxon>Micromonospora</taxon>
    </lineage>
</organism>
<dbReference type="EMBL" id="LT607411">
    <property type="protein sequence ID" value="SCF34407.1"/>
    <property type="molecule type" value="Genomic_DNA"/>
</dbReference>
<keyword evidence="2" id="KW-0732">Signal</keyword>
<keyword evidence="1" id="KW-0472">Membrane</keyword>
<gene>
    <name evidence="3" type="ORF">GA0074695_5846</name>
</gene>
<proteinExistence type="predicted"/>
<protein>
    <recommendedName>
        <fullName evidence="5">LPXTG-motif cell wall anchor domain-containing protein</fullName>
    </recommendedName>
</protein>
<evidence type="ECO:0008006" key="5">
    <source>
        <dbReference type="Google" id="ProtNLM"/>
    </source>
</evidence>
<feature type="signal peptide" evidence="2">
    <location>
        <begin position="1"/>
        <end position="30"/>
    </location>
</feature>
<keyword evidence="4" id="KW-1185">Reference proteome</keyword>
<dbReference type="AlphaFoldDB" id="A0A1C4ZMT7"/>
<feature type="chain" id="PRO_5008710398" description="LPXTG-motif cell wall anchor domain-containing protein" evidence="2">
    <location>
        <begin position="31"/>
        <end position="235"/>
    </location>
</feature>
<evidence type="ECO:0000256" key="2">
    <source>
        <dbReference type="SAM" id="SignalP"/>
    </source>
</evidence>
<sequence>MSALRHARRRLWCVLALVLIGVLVPDPASAHPFGAPQQIEVAGKGDHGVRVRWLVGGTDDLTLLGIALGVLPKDRVMLDGAVIPETSDAAAMAKAPEFAEYLTERIAVSQDGRPCAGEVSVADDLAADGAEVIFTCPGPVDTVAVTSRMLTDLHEAYRTLARGPHGQKAVYDATHESVDWTITAGADTGSRPASTQIAAAVSSDRSAWQLFVVGGVLMAVGAAGIFWHRWRGRKA</sequence>
<evidence type="ECO:0000313" key="3">
    <source>
        <dbReference type="EMBL" id="SCF34407.1"/>
    </source>
</evidence>
<keyword evidence="1" id="KW-1133">Transmembrane helix</keyword>